<evidence type="ECO:0000313" key="1">
    <source>
        <dbReference type="EMBL" id="KAK3716127.1"/>
    </source>
</evidence>
<protein>
    <submittedName>
        <fullName evidence="1">Uncharacterized protein</fullName>
    </submittedName>
</protein>
<dbReference type="EMBL" id="JAUTXU010000044">
    <property type="protein sequence ID" value="KAK3716127.1"/>
    <property type="molecule type" value="Genomic_DNA"/>
</dbReference>
<gene>
    <name evidence="1" type="ORF">LTR37_006572</name>
</gene>
<name>A0ACC3NGC2_9PEZI</name>
<evidence type="ECO:0000313" key="2">
    <source>
        <dbReference type="Proteomes" id="UP001281147"/>
    </source>
</evidence>
<organism evidence="1 2">
    <name type="scientific">Vermiconidia calcicola</name>
    <dbReference type="NCBI Taxonomy" id="1690605"/>
    <lineage>
        <taxon>Eukaryota</taxon>
        <taxon>Fungi</taxon>
        <taxon>Dikarya</taxon>
        <taxon>Ascomycota</taxon>
        <taxon>Pezizomycotina</taxon>
        <taxon>Dothideomycetes</taxon>
        <taxon>Dothideomycetidae</taxon>
        <taxon>Mycosphaerellales</taxon>
        <taxon>Extremaceae</taxon>
        <taxon>Vermiconidia</taxon>
    </lineage>
</organism>
<reference evidence="1" key="1">
    <citation type="submission" date="2023-07" db="EMBL/GenBank/DDBJ databases">
        <title>Black Yeasts Isolated from many extreme environments.</title>
        <authorList>
            <person name="Coleine C."/>
            <person name="Stajich J.E."/>
            <person name="Selbmann L."/>
        </authorList>
    </citation>
    <scope>NUCLEOTIDE SEQUENCE</scope>
    <source>
        <strain evidence="1">CCFEE 5714</strain>
    </source>
</reference>
<keyword evidence="2" id="KW-1185">Reference proteome</keyword>
<accession>A0ACC3NGC2</accession>
<dbReference type="Proteomes" id="UP001281147">
    <property type="component" value="Unassembled WGS sequence"/>
</dbReference>
<proteinExistence type="predicted"/>
<comment type="caution">
    <text evidence="1">The sequence shown here is derived from an EMBL/GenBank/DDBJ whole genome shotgun (WGS) entry which is preliminary data.</text>
</comment>
<sequence length="719" mass="79834">MDHITDDAASDMISVAARTSYDAESLWDGSSVLGVSSQHDGVAHNYAVESSAAAQSAKAIEVATERSRTPDFAISHSRRSSIDSGSRTVILDAGPAPPDYAAAIAWRALPAEAPIVQVDPAEVQEAAEQYIDQSRGDQRTDEDQHPDHGDLETQDTRAQDSNVGKPNSLAKKMQLFCNTTVRIIHRTVAKLDRPVERVMQPIGSVTQPLGIVVMSIGRGVRPIGKAMRPGDGAVQLLEQVMHSIGTAMRPIEDVMTALSQRPAAERSKIFVRRHWLTLCLAHITFTFATLSLVMLLKRPRHRRVDPFFPSSSGYYSAHPRSRSPSFFHHQRESGCELDQYSDFTYTRVGNARNFTFREAVDIIQIPGLGNGSLRGRIDVRPAPIAQKVPIEVWVSVATTWPWKPAVPEITNVGDGIHLQAPRISRSEVTGRWRKELRWLTRCLDVWVGIYVAIELEGFDISTQNLNIEHAQVDEYKSWALSVKGKTHLSTENGSIVSDSFLDSRETTVESAGGPIIGKFQLRERLEVNSSRGLLDLLVKQQPRLKRSYVSGRAVTKRSAEHLERVTPAVLRTQSGGSNIFGTGTFLRFERLENRELPGSWTIEDATHEWEKLQAEKDHIYYPEELRGAESQPDNLYLLNALHISHSGDMSLAYGTEWEGQVEGTTNKGSIDLGDARWRLLPVAEVTGAPRGQRVNASRGLSESQIRFEASRGDVCFPIY</sequence>